<evidence type="ECO:0000313" key="4">
    <source>
        <dbReference type="Proteomes" id="UP000295164"/>
    </source>
</evidence>
<protein>
    <submittedName>
        <fullName evidence="3">CYTH domain-containing protein</fullName>
    </submittedName>
</protein>
<feature type="active site" description="Proton acceptor" evidence="1">
    <location>
        <position position="31"/>
    </location>
</feature>
<gene>
    <name evidence="3" type="ORF">E0486_12685</name>
</gene>
<reference evidence="3 4" key="1">
    <citation type="submission" date="2019-03" db="EMBL/GenBank/DDBJ databases">
        <authorList>
            <person name="Kim M.K.M."/>
        </authorList>
    </citation>
    <scope>NUCLEOTIDE SEQUENCE [LARGE SCALE GENOMIC DNA]</scope>
    <source>
        <strain evidence="3 4">17J68-15</strain>
    </source>
</reference>
<comment type="caution">
    <text evidence="3">The sequence shown here is derived from an EMBL/GenBank/DDBJ whole genome shotgun (WGS) entry which is preliminary data.</text>
</comment>
<feature type="domain" description="CYTH" evidence="2">
    <location>
        <begin position="2"/>
        <end position="149"/>
    </location>
</feature>
<dbReference type="PROSITE" id="PS51707">
    <property type="entry name" value="CYTH"/>
    <property type="match status" value="1"/>
</dbReference>
<dbReference type="EMBL" id="SKFH01000023">
    <property type="protein sequence ID" value="TCZ69033.1"/>
    <property type="molecule type" value="Genomic_DNA"/>
</dbReference>
<dbReference type="RefSeq" id="WP_131852553.1">
    <property type="nucleotide sequence ID" value="NZ_SKFH01000023.1"/>
</dbReference>
<dbReference type="InterPro" id="IPR033469">
    <property type="entry name" value="CYTH-like_dom_sf"/>
</dbReference>
<dbReference type="PANTHER" id="PTHR40114:SF1">
    <property type="entry name" value="SLR0698 PROTEIN"/>
    <property type="match status" value="1"/>
</dbReference>
<dbReference type="InterPro" id="IPR023577">
    <property type="entry name" value="CYTH_domain"/>
</dbReference>
<name>A0A4R4DWU5_9BACT</name>
<dbReference type="SMART" id="SM01118">
    <property type="entry name" value="CYTH"/>
    <property type="match status" value="1"/>
</dbReference>
<evidence type="ECO:0000313" key="3">
    <source>
        <dbReference type="EMBL" id="TCZ69033.1"/>
    </source>
</evidence>
<sequence>MAMEIERKFLVNKELWDQWPKEAPHYLRQGYLFKDLIKTARVRVSDETGYLTIKGRTVGISRAEYEFEIPKDEAEELLTRFCETVVSKYRHIIPFEGKLWEVDVFLADNEGLVVAEIELIEEDESFVRPPFIGKEVTGERKYYNSQLAANPFKNW</sequence>
<dbReference type="InterPro" id="IPR012042">
    <property type="entry name" value="NeuTTM/CthTTM-like"/>
</dbReference>
<keyword evidence="4" id="KW-1185">Reference proteome</keyword>
<dbReference type="OrthoDB" id="9805588at2"/>
<dbReference type="AlphaFoldDB" id="A0A4R4DWU5"/>
<dbReference type="Gene3D" id="2.40.320.10">
    <property type="entry name" value="Hypothetical Protein Pfu-838710-001"/>
    <property type="match status" value="1"/>
</dbReference>
<dbReference type="Pfam" id="PF01928">
    <property type="entry name" value="CYTH"/>
    <property type="match status" value="1"/>
</dbReference>
<proteinExistence type="predicted"/>
<dbReference type="PANTHER" id="PTHR40114">
    <property type="entry name" value="SLR0698 PROTEIN"/>
    <property type="match status" value="1"/>
</dbReference>
<dbReference type="PIRSF" id="PIRSF016487">
    <property type="entry name" value="CYTH_UCP016487"/>
    <property type="match status" value="1"/>
</dbReference>
<dbReference type="SUPFAM" id="SSF55154">
    <property type="entry name" value="CYTH-like phosphatases"/>
    <property type="match status" value="1"/>
</dbReference>
<dbReference type="Proteomes" id="UP000295164">
    <property type="component" value="Unassembled WGS sequence"/>
</dbReference>
<accession>A0A4R4DWU5</accession>
<evidence type="ECO:0000259" key="2">
    <source>
        <dbReference type="PROSITE" id="PS51707"/>
    </source>
</evidence>
<organism evidence="3 4">
    <name type="scientific">Flaviaesturariibacter aridisoli</name>
    <dbReference type="NCBI Taxonomy" id="2545761"/>
    <lineage>
        <taxon>Bacteria</taxon>
        <taxon>Pseudomonadati</taxon>
        <taxon>Bacteroidota</taxon>
        <taxon>Chitinophagia</taxon>
        <taxon>Chitinophagales</taxon>
        <taxon>Chitinophagaceae</taxon>
        <taxon>Flaviaestuariibacter</taxon>
    </lineage>
</organism>
<evidence type="ECO:0000256" key="1">
    <source>
        <dbReference type="PIRSR" id="PIRSR016487-1"/>
    </source>
</evidence>
<dbReference type="CDD" id="cd07891">
    <property type="entry name" value="CYTH-like_CthTTM-like_1"/>
    <property type="match status" value="1"/>
</dbReference>